<accession>A0AAE2W1W2</accession>
<reference evidence="2 3" key="1">
    <citation type="submission" date="2021-01" db="EMBL/GenBank/DDBJ databases">
        <title>Diatom-associated Roseobacters Show Island Model of Population Structure.</title>
        <authorList>
            <person name="Qu L."/>
            <person name="Feng X."/>
            <person name="Chen Y."/>
            <person name="Li L."/>
            <person name="Wang X."/>
            <person name="Hu Z."/>
            <person name="Wang H."/>
            <person name="Luo H."/>
        </authorList>
    </citation>
    <scope>NUCLEOTIDE SEQUENCE [LARGE SCALE GENOMIC DNA]</scope>
    <source>
        <strain evidence="2 3">TR60-84</strain>
    </source>
</reference>
<comment type="caution">
    <text evidence="2">The sequence shown here is derived from an EMBL/GenBank/DDBJ whole genome shotgun (WGS) entry which is preliminary data.</text>
</comment>
<evidence type="ECO:0000259" key="1">
    <source>
        <dbReference type="Pfam" id="PF13503"/>
    </source>
</evidence>
<dbReference type="Proteomes" id="UP000732193">
    <property type="component" value="Unassembled WGS sequence"/>
</dbReference>
<name>A0AAE2W1W2_9RHOB</name>
<dbReference type="InterPro" id="IPR025391">
    <property type="entry name" value="DUF4123"/>
</dbReference>
<organism evidence="2 3">
    <name type="scientific">Sulfitobacter geojensis</name>
    <dbReference type="NCBI Taxonomy" id="1342299"/>
    <lineage>
        <taxon>Bacteria</taxon>
        <taxon>Pseudomonadati</taxon>
        <taxon>Pseudomonadota</taxon>
        <taxon>Alphaproteobacteria</taxon>
        <taxon>Rhodobacterales</taxon>
        <taxon>Roseobacteraceae</taxon>
        <taxon>Sulfitobacter</taxon>
    </lineage>
</organism>
<keyword evidence="3" id="KW-1185">Reference proteome</keyword>
<dbReference type="EMBL" id="JAFBRM010000007">
    <property type="protein sequence ID" value="MBM1715569.1"/>
    <property type="molecule type" value="Genomic_DNA"/>
</dbReference>
<dbReference type="AlphaFoldDB" id="A0AAE2W1W2"/>
<sequence>MDLPEFISPPPEKEAVELALDALIFDPLEADEAKRADAKDEETAPLKAYLLLDASINPDIPVCAEAFSEPARCLFDGAAFEDLSDVGPWLVELRRYGDAWDWFVEDGYGENWGIVIHSRLPLMRLKTQMKKFIKIEDEDGMTYFFKYYRPQHLNTYLPTFDETQRSSFLRGITAIFAETHGDYKLLQRHKLRSDGSLQSRHVDLIETGMPLRIQPPSEEDVALLLAKAAQDPATAG</sequence>
<gene>
    <name evidence="2" type="ORF">JQV55_18515</name>
</gene>
<dbReference type="RefSeq" id="WP_203243336.1">
    <property type="nucleotide sequence ID" value="NZ_JAFBRH010000007.1"/>
</dbReference>
<evidence type="ECO:0000313" key="3">
    <source>
        <dbReference type="Proteomes" id="UP000732193"/>
    </source>
</evidence>
<protein>
    <submittedName>
        <fullName evidence="2">DUF4123 domain-containing protein</fullName>
    </submittedName>
</protein>
<evidence type="ECO:0000313" key="2">
    <source>
        <dbReference type="EMBL" id="MBM1715569.1"/>
    </source>
</evidence>
<proteinExistence type="predicted"/>
<dbReference type="Pfam" id="PF13503">
    <property type="entry name" value="DUF4123"/>
    <property type="match status" value="1"/>
</dbReference>
<feature type="domain" description="DUF4123" evidence="1">
    <location>
        <begin position="49"/>
        <end position="166"/>
    </location>
</feature>